<dbReference type="InterPro" id="IPR009370">
    <property type="entry name" value="YutD-like"/>
</dbReference>
<feature type="compositionally biased region" description="Basic and acidic residues" evidence="1">
    <location>
        <begin position="148"/>
        <end position="211"/>
    </location>
</feature>
<feature type="compositionally biased region" description="Basic and acidic residues" evidence="1">
    <location>
        <begin position="245"/>
        <end position="255"/>
    </location>
</feature>
<dbReference type="EMBL" id="FXAZ01000007">
    <property type="protein sequence ID" value="SMG57095.1"/>
    <property type="molecule type" value="Genomic_DNA"/>
</dbReference>
<proteinExistence type="predicted"/>
<dbReference type="InterPro" id="IPR038141">
    <property type="entry name" value="YutD-like_sf"/>
</dbReference>
<dbReference type="Gene3D" id="3.50.4.20">
    <property type="match status" value="1"/>
</dbReference>
<sequence length="255" mass="29196">MIFIGGKSYELVKEHRTAWNPEVFRERYSEVLERYDYIVGDWGYNQLRLKGFFKETHPKSTKDSSVSSIMDYINEYCNFGCAYFILEKVPNKGGREPQDDLGGEGQASSELVEFNETAAAAQEGIVLSPKRTQGRQEQEGAEASVSAKAEETAARQDRKERGDQPRRERSDRKRANRGSDKQSRLEQDAGKEQQGERKERPNRSDRQERSKPNRNRNRYHKSKGAKSQDAGDAKPEQPKSSNKQGSERSMEKVHT</sequence>
<dbReference type="STRING" id="1852522.SAMN06295960_4339"/>
<reference evidence="2 3" key="1">
    <citation type="submission" date="2017-04" db="EMBL/GenBank/DDBJ databases">
        <authorList>
            <person name="Afonso C.L."/>
            <person name="Miller P.J."/>
            <person name="Scott M.A."/>
            <person name="Spackman E."/>
            <person name="Goraichik I."/>
            <person name="Dimitrov K.M."/>
            <person name="Suarez D.L."/>
            <person name="Swayne D.E."/>
        </authorList>
    </citation>
    <scope>NUCLEOTIDE SEQUENCE [LARGE SCALE GENOMIC DNA]</scope>
    <source>
        <strain evidence="2 3">11</strain>
    </source>
</reference>
<dbReference type="AlphaFoldDB" id="A0A1X7LTE2"/>
<feature type="compositionally biased region" description="Basic residues" evidence="1">
    <location>
        <begin position="212"/>
        <end position="224"/>
    </location>
</feature>
<protein>
    <submittedName>
        <fullName evidence="2">Uncharacterized protein YutD</fullName>
    </submittedName>
</protein>
<evidence type="ECO:0000313" key="3">
    <source>
        <dbReference type="Proteomes" id="UP000193834"/>
    </source>
</evidence>
<accession>A0A1X7LTE2</accession>
<dbReference type="RefSeq" id="WP_085497938.1">
    <property type="nucleotide sequence ID" value="NZ_FXAZ01000007.1"/>
</dbReference>
<dbReference type="Pfam" id="PF06265">
    <property type="entry name" value="YutD-like"/>
    <property type="match status" value="1"/>
</dbReference>
<keyword evidence="3" id="KW-1185">Reference proteome</keyword>
<dbReference type="OrthoDB" id="1650379at2"/>
<evidence type="ECO:0000256" key="1">
    <source>
        <dbReference type="SAM" id="MobiDB-lite"/>
    </source>
</evidence>
<dbReference type="Proteomes" id="UP000193834">
    <property type="component" value="Unassembled WGS sequence"/>
</dbReference>
<gene>
    <name evidence="2" type="ORF">SAMN06295960_4339</name>
</gene>
<name>A0A1X7LTE2_9BACL</name>
<feature type="region of interest" description="Disordered" evidence="1">
    <location>
        <begin position="122"/>
        <end position="255"/>
    </location>
</feature>
<evidence type="ECO:0000313" key="2">
    <source>
        <dbReference type="EMBL" id="SMG57095.1"/>
    </source>
</evidence>
<organism evidence="2 3">
    <name type="scientific">Paenibacillus aquistagni</name>
    <dbReference type="NCBI Taxonomy" id="1852522"/>
    <lineage>
        <taxon>Bacteria</taxon>
        <taxon>Bacillati</taxon>
        <taxon>Bacillota</taxon>
        <taxon>Bacilli</taxon>
        <taxon>Bacillales</taxon>
        <taxon>Paenibacillaceae</taxon>
        <taxon>Paenibacillus</taxon>
    </lineage>
</organism>